<evidence type="ECO:0000313" key="12">
    <source>
        <dbReference type="Proteomes" id="UP000472277"/>
    </source>
</evidence>
<dbReference type="InterPro" id="IPR036361">
    <property type="entry name" value="SAP_dom_sf"/>
</dbReference>
<keyword evidence="4 8" id="KW-0175">Coiled coil</keyword>
<dbReference type="InParanoid" id="A0A674APP5"/>
<feature type="compositionally biased region" description="Polar residues" evidence="9">
    <location>
        <begin position="529"/>
        <end position="538"/>
    </location>
</feature>
<feature type="repeat" description="RPEL" evidence="7">
    <location>
        <begin position="141"/>
        <end position="166"/>
    </location>
</feature>
<feature type="domain" description="SAP" evidence="10">
    <location>
        <begin position="402"/>
        <end position="436"/>
    </location>
</feature>
<feature type="repeat" description="RPEL" evidence="7">
    <location>
        <begin position="53"/>
        <end position="78"/>
    </location>
</feature>
<comment type="subcellular location">
    <subcellularLocation>
        <location evidence="1">Nucleus</location>
    </subcellularLocation>
</comment>
<feature type="compositionally biased region" description="Low complexity" evidence="9">
    <location>
        <begin position="492"/>
        <end position="507"/>
    </location>
</feature>
<protein>
    <submittedName>
        <fullName evidence="11">Myocardin related transcription factor A</fullName>
    </submittedName>
</protein>
<accession>A0A674APP5</accession>
<reference evidence="11" key="2">
    <citation type="submission" date="2025-08" db="UniProtKB">
        <authorList>
            <consortium name="Ensembl"/>
        </authorList>
    </citation>
    <scope>IDENTIFICATION</scope>
</reference>
<dbReference type="Ensembl" id="ENSSTUT00000064387.1">
    <property type="protein sequence ID" value="ENSSTUP00000061020.1"/>
    <property type="gene ID" value="ENSSTUG00000026495.1"/>
</dbReference>
<evidence type="ECO:0000256" key="8">
    <source>
        <dbReference type="SAM" id="Coils"/>
    </source>
</evidence>
<keyword evidence="6" id="KW-0539">Nucleus</keyword>
<dbReference type="Proteomes" id="UP000472277">
    <property type="component" value="Chromosome 1"/>
</dbReference>
<dbReference type="PROSITE" id="PS50800">
    <property type="entry name" value="SAP"/>
    <property type="match status" value="1"/>
</dbReference>
<dbReference type="PANTHER" id="PTHR22793:SF6">
    <property type="entry name" value="MYOCARDIN-RELATED TRANSCRIPTION FACTOR A"/>
    <property type="match status" value="1"/>
</dbReference>
<feature type="region of interest" description="Disordered" evidence="9">
    <location>
        <begin position="816"/>
        <end position="890"/>
    </location>
</feature>
<evidence type="ECO:0000256" key="9">
    <source>
        <dbReference type="SAM" id="MobiDB-lite"/>
    </source>
</evidence>
<evidence type="ECO:0000256" key="5">
    <source>
        <dbReference type="ARBA" id="ARBA00023163"/>
    </source>
</evidence>
<evidence type="ECO:0000256" key="3">
    <source>
        <dbReference type="ARBA" id="ARBA00023015"/>
    </source>
</evidence>
<reference evidence="11" key="1">
    <citation type="submission" date="2021-04" db="EMBL/GenBank/DDBJ databases">
        <authorList>
            <consortium name="Wellcome Sanger Institute Data Sharing"/>
        </authorList>
    </citation>
    <scope>NUCLEOTIDE SEQUENCE [LARGE SCALE GENOMIC DNA]</scope>
</reference>
<feature type="compositionally biased region" description="Pro residues" evidence="9">
    <location>
        <begin position="851"/>
        <end position="862"/>
    </location>
</feature>
<keyword evidence="3" id="KW-0805">Transcription regulation</keyword>
<dbReference type="SUPFAM" id="SSF68906">
    <property type="entry name" value="SAP domain"/>
    <property type="match status" value="1"/>
</dbReference>
<feature type="region of interest" description="Disordered" evidence="9">
    <location>
        <begin position="1"/>
        <end position="50"/>
    </location>
</feature>
<dbReference type="GeneTree" id="ENSGT00950000182979"/>
<feature type="region of interest" description="Disordered" evidence="9">
    <location>
        <begin position="261"/>
        <end position="313"/>
    </location>
</feature>
<dbReference type="PANTHER" id="PTHR22793">
    <property type="entry name" value="MYOCARDIN-RELATED TRANSCRIPTION FACTOR-RELATED"/>
    <property type="match status" value="1"/>
</dbReference>
<evidence type="ECO:0000256" key="6">
    <source>
        <dbReference type="ARBA" id="ARBA00023242"/>
    </source>
</evidence>
<feature type="compositionally biased region" description="Polar residues" evidence="9">
    <location>
        <begin position="832"/>
        <end position="849"/>
    </location>
</feature>
<dbReference type="InterPro" id="IPR003034">
    <property type="entry name" value="SAP_dom"/>
</dbReference>
<evidence type="ECO:0000256" key="4">
    <source>
        <dbReference type="ARBA" id="ARBA00023054"/>
    </source>
</evidence>
<proteinExistence type="predicted"/>
<dbReference type="FunFam" id="1.10.720.30:FF:000002">
    <property type="entry name" value="Myocardin related transcription factor A"/>
    <property type="match status" value="1"/>
</dbReference>
<organism evidence="11 12">
    <name type="scientific">Salmo trutta</name>
    <name type="common">Brown trout</name>
    <dbReference type="NCBI Taxonomy" id="8032"/>
    <lineage>
        <taxon>Eukaryota</taxon>
        <taxon>Metazoa</taxon>
        <taxon>Chordata</taxon>
        <taxon>Craniata</taxon>
        <taxon>Vertebrata</taxon>
        <taxon>Euteleostomi</taxon>
        <taxon>Actinopterygii</taxon>
        <taxon>Neopterygii</taxon>
        <taxon>Teleostei</taxon>
        <taxon>Protacanthopterygii</taxon>
        <taxon>Salmoniformes</taxon>
        <taxon>Salmonidae</taxon>
        <taxon>Salmoninae</taxon>
        <taxon>Salmo</taxon>
    </lineage>
</organism>
<keyword evidence="5" id="KW-0804">Transcription</keyword>
<feature type="compositionally biased region" description="Low complexity" evidence="9">
    <location>
        <begin position="371"/>
        <end position="383"/>
    </location>
</feature>
<dbReference type="OMA" id="HILEXGQ"/>
<feature type="compositionally biased region" description="Pro residues" evidence="9">
    <location>
        <begin position="360"/>
        <end position="370"/>
    </location>
</feature>
<feature type="compositionally biased region" description="Low complexity" evidence="9">
    <location>
        <begin position="12"/>
        <end position="29"/>
    </location>
</feature>
<feature type="coiled-coil region" evidence="8">
    <location>
        <begin position="582"/>
        <end position="609"/>
    </location>
</feature>
<dbReference type="PROSITE" id="PS51073">
    <property type="entry name" value="RPEL"/>
    <property type="match status" value="3"/>
</dbReference>
<dbReference type="Pfam" id="PF02755">
    <property type="entry name" value="RPEL"/>
    <property type="match status" value="3"/>
</dbReference>
<dbReference type="InterPro" id="IPR043451">
    <property type="entry name" value="Myocardin-like"/>
</dbReference>
<dbReference type="Gene3D" id="6.10.150.10">
    <property type="match status" value="1"/>
</dbReference>
<feature type="repeat" description="RPEL" evidence="7">
    <location>
        <begin position="97"/>
        <end position="122"/>
    </location>
</feature>
<dbReference type="InterPro" id="IPR004018">
    <property type="entry name" value="RPEL_repeat"/>
</dbReference>
<feature type="compositionally biased region" description="Pro residues" evidence="9">
    <location>
        <begin position="231"/>
        <end position="243"/>
    </location>
</feature>
<dbReference type="GO" id="GO:0003713">
    <property type="term" value="F:transcription coactivator activity"/>
    <property type="evidence" value="ECO:0007669"/>
    <property type="project" value="TreeGrafter"/>
</dbReference>
<feature type="region of interest" description="Disordered" evidence="9">
    <location>
        <begin position="488"/>
        <end position="553"/>
    </location>
</feature>
<evidence type="ECO:0000256" key="1">
    <source>
        <dbReference type="ARBA" id="ARBA00004123"/>
    </source>
</evidence>
<evidence type="ECO:0000259" key="10">
    <source>
        <dbReference type="PROSITE" id="PS50800"/>
    </source>
</evidence>
<feature type="region of interest" description="Disordered" evidence="9">
    <location>
        <begin position="186"/>
        <end position="246"/>
    </location>
</feature>
<dbReference type="GO" id="GO:0045944">
    <property type="term" value="P:positive regulation of transcription by RNA polymerase II"/>
    <property type="evidence" value="ECO:0007669"/>
    <property type="project" value="TreeGrafter"/>
</dbReference>
<feature type="region of interest" description="Disordered" evidence="9">
    <location>
        <begin position="344"/>
        <end position="403"/>
    </location>
</feature>
<sequence length="1007" mass="108993">MEAQAGEGPGPSGSAPASSDSAPSPHSEAVTNELQELSLQPAPKLLPLRDRKNVLQLKLQQRRTREELVSQGIMPPLKSPAAFHEQRRSLERARTEDYLKRKIRSRPERSELVRMHILEETSAEPSLQAKQLQLKRARLADDLNDKISHRPGPMELIHKNILPVHSSIKQAIIETDFPKVAGEISSFDEDSSDTLSPDQPIGQESPLGHGPLPSPPDALACNSTPTQFLTPVPPPPPPLPPFYGPCQPVKLSNGTAVLRAAPALNKSQPKPTSERPPQRSKKPKDNKPKVRKLKYHQYIPPDQKADHEPPPQLDSTYAKILHQQQLFLQLQIINQQQQHYNYHTILPAPPKPQTDQPLPTNGPSPSPAVPAPSTSSSSQSAPSRQSDTHVGGATPGSLPPNLDDLKVAELKHELKLRSLPVSGTKNDLIERLRNYQAQQNSRGGGSATTTTQLSQHQALSSVVHQSGDAGVVTLATFPFMTTAPQQIMHFGSTSSSPPVSPAPSDRSLAGMSPDETSCNGDAFGEMVSSPLTQLSLHPSPQHRGTIKEELSGSTPTACQFSMAALQKRLQVAPPSVNKDQMLQEKDKQIEELTCMLRQKQRLVETLRVQLEQGKRGGRDALPEPLGLVRVKEEPPDIPSIPSTFCPNARSPTPSHVSPCVSLSLTNAFGLFQVSQMFLNLQSSSTTSFPLDLLKTHSTPTLVTDSNGNHFLIDLSPGLDHEPLFSPPSPKQTPSPNPPDDKVTHAAWLFLCLCLRGLIMDNHAETLALLYSPLNSVAVSRFTILPVSCSQDNGSTQHMDDLFDILIQTGEISATFKPAPDPSLARLRPNTPSPSHSQAPSPLQLQLHFSPSTPPEPSTPQPGPGEEEELQAPATVDQDVSNTGNGRLEDFLESTTGKPLLGVEPGGPLTLIDDLHSQMLSTPSILDHTSSPMDTYELSGYTANPPGLDFGDHALDSMDWLDITMGGASNEIAGLAPLGPLGPHTPPSVFSADFLDSSDLQLHWDSCL</sequence>
<evidence type="ECO:0000256" key="2">
    <source>
        <dbReference type="ARBA" id="ARBA00022737"/>
    </source>
</evidence>
<dbReference type="SMART" id="SM00513">
    <property type="entry name" value="SAP"/>
    <property type="match status" value="1"/>
</dbReference>
<feature type="compositionally biased region" description="Basic and acidic residues" evidence="9">
    <location>
        <begin position="272"/>
        <end position="288"/>
    </location>
</feature>
<keyword evidence="12" id="KW-1185">Reference proteome</keyword>
<evidence type="ECO:0000256" key="7">
    <source>
        <dbReference type="PROSITE-ProRule" id="PRU00401"/>
    </source>
</evidence>
<dbReference type="GO" id="GO:0051145">
    <property type="term" value="P:smooth muscle cell differentiation"/>
    <property type="evidence" value="ECO:0007669"/>
    <property type="project" value="TreeGrafter"/>
</dbReference>
<name>A0A674APP5_SALTR</name>
<dbReference type="AlphaFoldDB" id="A0A674APP5"/>
<evidence type="ECO:0000313" key="11">
    <source>
        <dbReference type="Ensembl" id="ENSSTUP00000061020.1"/>
    </source>
</evidence>
<dbReference type="Gene3D" id="1.10.720.30">
    <property type="entry name" value="SAP domain"/>
    <property type="match status" value="1"/>
</dbReference>
<keyword evidence="2" id="KW-0677">Repeat</keyword>
<dbReference type="GO" id="GO:0005634">
    <property type="term" value="C:nucleus"/>
    <property type="evidence" value="ECO:0007669"/>
    <property type="project" value="UniProtKB-SubCell"/>
</dbReference>
<gene>
    <name evidence="11" type="primary">MRTFA</name>
    <name evidence="11" type="synonym">LOC115199851</name>
</gene>
<dbReference type="SMART" id="SM00707">
    <property type="entry name" value="RPEL"/>
    <property type="match status" value="3"/>
</dbReference>
<dbReference type="Pfam" id="PF02037">
    <property type="entry name" value="SAP"/>
    <property type="match status" value="1"/>
</dbReference>
<dbReference type="Gene3D" id="6.10.140.2040">
    <property type="match status" value="1"/>
</dbReference>
<reference evidence="11" key="3">
    <citation type="submission" date="2025-09" db="UniProtKB">
        <authorList>
            <consortium name="Ensembl"/>
        </authorList>
    </citation>
    <scope>IDENTIFICATION</scope>
</reference>